<proteinExistence type="predicted"/>
<accession>A0A5A8D9K4</accession>
<dbReference type="AlphaFoldDB" id="A0A5A8D9K4"/>
<gene>
    <name evidence="1" type="ORF">FNF31_04042</name>
</gene>
<protein>
    <submittedName>
        <fullName evidence="1">Uncharacterized protein</fullName>
    </submittedName>
</protein>
<organism evidence="1 2">
    <name type="scientific">Cafeteria roenbergensis</name>
    <name type="common">Marine flagellate</name>
    <dbReference type="NCBI Taxonomy" id="33653"/>
    <lineage>
        <taxon>Eukaryota</taxon>
        <taxon>Sar</taxon>
        <taxon>Stramenopiles</taxon>
        <taxon>Bigyra</taxon>
        <taxon>Opalozoa</taxon>
        <taxon>Bicosoecida</taxon>
        <taxon>Cafeteriaceae</taxon>
        <taxon>Cafeteria</taxon>
    </lineage>
</organism>
<comment type="caution">
    <text evidence="1">The sequence shown here is derived from an EMBL/GenBank/DDBJ whole genome shotgun (WGS) entry which is preliminary data.</text>
</comment>
<dbReference type="Proteomes" id="UP000325113">
    <property type="component" value="Unassembled WGS sequence"/>
</dbReference>
<evidence type="ECO:0000313" key="2">
    <source>
        <dbReference type="Proteomes" id="UP000325113"/>
    </source>
</evidence>
<dbReference type="EMBL" id="VLTM01000039">
    <property type="protein sequence ID" value="KAA0160970.1"/>
    <property type="molecule type" value="Genomic_DNA"/>
</dbReference>
<name>A0A5A8D9K4_CAFRO</name>
<reference evidence="1 2" key="1">
    <citation type="submission" date="2019-07" db="EMBL/GenBank/DDBJ databases">
        <title>Genomes of Cafeteria roenbergensis.</title>
        <authorList>
            <person name="Fischer M.G."/>
            <person name="Hackl T."/>
            <person name="Roman M."/>
        </authorList>
    </citation>
    <scope>NUCLEOTIDE SEQUENCE [LARGE SCALE GENOMIC DNA]</scope>
    <source>
        <strain evidence="1 2">Cflag</strain>
    </source>
</reference>
<sequence length="263" mass="28106">MASLLQIVTSELVALYGPIGAPVMLLWQPSPYEISAAVEQDVSQSATRLGALAANVPDGWSRNIADWSACVSTIHQPARCAELSRSVDDKHARRLRAARERSDGPLPPSLPWDTAYVQWLLRGGVILPEDAGGVDEDPALQAAINNADAMQVYLANRDAALDRDGVDFESCARRALEELIESAARGPLVLPGRDCMKGIDTTDRQFNSAATLLKLDPLLSASIVPFMWFLLAVAKNQQSVGEGAQVRALLESAVCCVGGSTGL</sequence>
<evidence type="ECO:0000313" key="1">
    <source>
        <dbReference type="EMBL" id="KAA0160970.1"/>
    </source>
</evidence>